<keyword evidence="3" id="KW-0732">Signal</keyword>
<dbReference type="Proteomes" id="UP000053477">
    <property type="component" value="Unassembled WGS sequence"/>
</dbReference>
<evidence type="ECO:0008006" key="6">
    <source>
        <dbReference type="Google" id="ProtNLM"/>
    </source>
</evidence>
<feature type="region of interest" description="Disordered" evidence="1">
    <location>
        <begin position="299"/>
        <end position="346"/>
    </location>
</feature>
<gene>
    <name evidence="4" type="ORF">SCHPADRAFT_934782</name>
</gene>
<dbReference type="AlphaFoldDB" id="A0A0H2S7D5"/>
<accession>A0A0H2S7D5</accession>
<feature type="region of interest" description="Disordered" evidence="1">
    <location>
        <begin position="88"/>
        <end position="137"/>
    </location>
</feature>
<feature type="compositionally biased region" description="Polar residues" evidence="1">
    <location>
        <begin position="120"/>
        <end position="135"/>
    </location>
</feature>
<feature type="compositionally biased region" description="Low complexity" evidence="1">
    <location>
        <begin position="320"/>
        <end position="338"/>
    </location>
</feature>
<feature type="chain" id="PRO_5005202448" description="Transmembrane protein" evidence="3">
    <location>
        <begin position="24"/>
        <end position="425"/>
    </location>
</feature>
<feature type="compositionally biased region" description="Polar residues" evidence="1">
    <location>
        <begin position="172"/>
        <end position="187"/>
    </location>
</feature>
<evidence type="ECO:0000256" key="1">
    <source>
        <dbReference type="SAM" id="MobiDB-lite"/>
    </source>
</evidence>
<sequence length="425" mass="45414">MVPASVLLLFLLVFTDAPGLVGALSLSRTHTSSGRLSLHRVRANKAPTSLFEDPFLLEENARSSHVPPKRPSHKAKAKDLDPFGFFSDSTAPDASSTAPKGDKTNTDLSSTEEESKHTATKTNSDTTQTSANMESAPNVPATLAPLSLASSTSLSPDSFTFSGTMPGPIATSFPTPSVSSTDGSDAKSSGGIGMSNWKVVGIGVLVVGGIAITVAGFTFFDCWWAFVSQPCGRRKGRKFDHLGNEELMPDWNRGSWRIGLEEQNDWSLKPGMSPDLATLAGREGQEATREKSNFISLPPPVHPFALRRSPDTNTTLVNYSSSNMASSSTSLSEKSTPKPNTPPMARISRKAPESIIDTVVTPSISQGDSVTVKRQRSKDKKKMRKSSSAPNFTRQSRLFLINPDEAEAYGGVAGLGSPTPTPDRQ</sequence>
<organism evidence="4 5">
    <name type="scientific">Schizopora paradoxa</name>
    <dbReference type="NCBI Taxonomy" id="27342"/>
    <lineage>
        <taxon>Eukaryota</taxon>
        <taxon>Fungi</taxon>
        <taxon>Dikarya</taxon>
        <taxon>Basidiomycota</taxon>
        <taxon>Agaricomycotina</taxon>
        <taxon>Agaricomycetes</taxon>
        <taxon>Hymenochaetales</taxon>
        <taxon>Schizoporaceae</taxon>
        <taxon>Schizopora</taxon>
    </lineage>
</organism>
<proteinExistence type="predicted"/>
<feature type="compositionally biased region" description="Basic residues" evidence="1">
    <location>
        <begin position="373"/>
        <end position="385"/>
    </location>
</feature>
<protein>
    <recommendedName>
        <fullName evidence="6">Transmembrane protein</fullName>
    </recommendedName>
</protein>
<evidence type="ECO:0000313" key="4">
    <source>
        <dbReference type="EMBL" id="KLO20180.1"/>
    </source>
</evidence>
<keyword evidence="2" id="KW-0812">Transmembrane</keyword>
<name>A0A0H2S7D5_9AGAM</name>
<keyword evidence="2" id="KW-1133">Transmembrane helix</keyword>
<feature type="region of interest" description="Disordered" evidence="1">
    <location>
        <begin position="62"/>
        <end position="81"/>
    </location>
</feature>
<evidence type="ECO:0000256" key="3">
    <source>
        <dbReference type="SAM" id="SignalP"/>
    </source>
</evidence>
<dbReference type="InParanoid" id="A0A0H2S7D5"/>
<feature type="compositionally biased region" description="Low complexity" evidence="1">
    <location>
        <begin position="88"/>
        <end position="99"/>
    </location>
</feature>
<dbReference type="EMBL" id="KQ085883">
    <property type="protein sequence ID" value="KLO20180.1"/>
    <property type="molecule type" value="Genomic_DNA"/>
</dbReference>
<reference evidence="4 5" key="1">
    <citation type="submission" date="2015-04" db="EMBL/GenBank/DDBJ databases">
        <title>Complete genome sequence of Schizopora paradoxa KUC8140, a cosmopolitan wood degrader in East Asia.</title>
        <authorList>
            <consortium name="DOE Joint Genome Institute"/>
            <person name="Min B."/>
            <person name="Park H."/>
            <person name="Jang Y."/>
            <person name="Kim J.-J."/>
            <person name="Kim K.H."/>
            <person name="Pangilinan J."/>
            <person name="Lipzen A."/>
            <person name="Riley R."/>
            <person name="Grigoriev I.V."/>
            <person name="Spatafora J.W."/>
            <person name="Choi I.-G."/>
        </authorList>
    </citation>
    <scope>NUCLEOTIDE SEQUENCE [LARGE SCALE GENOMIC DNA]</scope>
    <source>
        <strain evidence="4 5">KUC8140</strain>
    </source>
</reference>
<feature type="region of interest" description="Disordered" evidence="1">
    <location>
        <begin position="366"/>
        <end position="400"/>
    </location>
</feature>
<feature type="region of interest" description="Disordered" evidence="1">
    <location>
        <begin position="170"/>
        <end position="190"/>
    </location>
</feature>
<feature type="compositionally biased region" description="Basic residues" evidence="1">
    <location>
        <begin position="67"/>
        <end position="76"/>
    </location>
</feature>
<feature type="signal peptide" evidence="3">
    <location>
        <begin position="1"/>
        <end position="23"/>
    </location>
</feature>
<keyword evidence="2" id="KW-0472">Membrane</keyword>
<evidence type="ECO:0000256" key="2">
    <source>
        <dbReference type="SAM" id="Phobius"/>
    </source>
</evidence>
<keyword evidence="5" id="KW-1185">Reference proteome</keyword>
<evidence type="ECO:0000313" key="5">
    <source>
        <dbReference type="Proteomes" id="UP000053477"/>
    </source>
</evidence>
<dbReference type="OrthoDB" id="3266475at2759"/>
<feature type="transmembrane region" description="Helical" evidence="2">
    <location>
        <begin position="199"/>
        <end position="227"/>
    </location>
</feature>